<accession>A0AAD7K4B9</accession>
<proteinExistence type="predicted"/>
<feature type="transmembrane region" description="Helical" evidence="2">
    <location>
        <begin position="47"/>
        <end position="66"/>
    </location>
</feature>
<keyword evidence="2" id="KW-0472">Membrane</keyword>
<protein>
    <recommendedName>
        <fullName evidence="3">DUF7729 domain-containing protein</fullName>
    </recommendedName>
</protein>
<evidence type="ECO:0000313" key="4">
    <source>
        <dbReference type="EMBL" id="KAJ7778209.1"/>
    </source>
</evidence>
<evidence type="ECO:0000256" key="1">
    <source>
        <dbReference type="SAM" id="MobiDB-lite"/>
    </source>
</evidence>
<feature type="compositionally biased region" description="Pro residues" evidence="1">
    <location>
        <begin position="1"/>
        <end position="13"/>
    </location>
</feature>
<dbReference type="AlphaFoldDB" id="A0AAD7K4B9"/>
<dbReference type="Proteomes" id="UP001215598">
    <property type="component" value="Unassembled WGS sequence"/>
</dbReference>
<feature type="domain" description="DUF7729" evidence="3">
    <location>
        <begin position="162"/>
        <end position="370"/>
    </location>
</feature>
<organism evidence="4 5">
    <name type="scientific">Mycena metata</name>
    <dbReference type="NCBI Taxonomy" id="1033252"/>
    <lineage>
        <taxon>Eukaryota</taxon>
        <taxon>Fungi</taxon>
        <taxon>Dikarya</taxon>
        <taxon>Basidiomycota</taxon>
        <taxon>Agaricomycotina</taxon>
        <taxon>Agaricomycetes</taxon>
        <taxon>Agaricomycetidae</taxon>
        <taxon>Agaricales</taxon>
        <taxon>Marasmiineae</taxon>
        <taxon>Mycenaceae</taxon>
        <taxon>Mycena</taxon>
    </lineage>
</organism>
<feature type="compositionally biased region" description="Low complexity" evidence="1">
    <location>
        <begin position="132"/>
        <end position="154"/>
    </location>
</feature>
<name>A0AAD7K4B9_9AGAR</name>
<sequence length="421" mass="44716">MFTPPPSPGPPPKDLQDGILSAPDAASSTHPMSPTTLKRRIGRRTKWTVILVPIVLILVGASTRYITHPAAFDMFSEPSLNWETLPDPASGWKPHKRHPLPAPAVAAVSNAPSGSVLASGAANSLPALTGAASATSATTTEPPTSQQTIPTVPSSAPPLPTPFPQPFDSSLSQNFSSVSCFNFFTNMTNTVAFRACRPFSMLLQSSDAFIEAQDDLDTLNDIIWGTCNTSVDDSDCSTNMAWFSTTLTSACATDLKEGNSMAVDTQLALNAFDLMRSAGCLVDPTTNSYCYVDAVRNSNPSDTYFYSLPLGITMPNNTIASCSACTKSLMTQYYGALNNDSMSSGLSGLHETYANAAKIAVADCGTAYATLTSSTATGGALPQRTPPDRHLPPPRSLLSLFTWISILFPLVFFGIEFRVVT</sequence>
<dbReference type="InterPro" id="IPR056146">
    <property type="entry name" value="DUF7729"/>
</dbReference>
<dbReference type="Pfam" id="PF24855">
    <property type="entry name" value="DUF7729"/>
    <property type="match status" value="1"/>
</dbReference>
<evidence type="ECO:0000256" key="2">
    <source>
        <dbReference type="SAM" id="Phobius"/>
    </source>
</evidence>
<gene>
    <name evidence="4" type="ORF">B0H16DRAFT_1659362</name>
</gene>
<reference evidence="4" key="1">
    <citation type="submission" date="2023-03" db="EMBL/GenBank/DDBJ databases">
        <title>Massive genome expansion in bonnet fungi (Mycena s.s.) driven by repeated elements and novel gene families across ecological guilds.</title>
        <authorList>
            <consortium name="Lawrence Berkeley National Laboratory"/>
            <person name="Harder C.B."/>
            <person name="Miyauchi S."/>
            <person name="Viragh M."/>
            <person name="Kuo A."/>
            <person name="Thoen E."/>
            <person name="Andreopoulos B."/>
            <person name="Lu D."/>
            <person name="Skrede I."/>
            <person name="Drula E."/>
            <person name="Henrissat B."/>
            <person name="Morin E."/>
            <person name="Kohler A."/>
            <person name="Barry K."/>
            <person name="LaButti K."/>
            <person name="Morin E."/>
            <person name="Salamov A."/>
            <person name="Lipzen A."/>
            <person name="Mereny Z."/>
            <person name="Hegedus B."/>
            <person name="Baldrian P."/>
            <person name="Stursova M."/>
            <person name="Weitz H."/>
            <person name="Taylor A."/>
            <person name="Grigoriev I.V."/>
            <person name="Nagy L.G."/>
            <person name="Martin F."/>
            <person name="Kauserud H."/>
        </authorList>
    </citation>
    <scope>NUCLEOTIDE SEQUENCE</scope>
    <source>
        <strain evidence="4">CBHHK182m</strain>
    </source>
</reference>
<feature type="compositionally biased region" description="Polar residues" evidence="1">
    <location>
        <begin position="26"/>
        <end position="35"/>
    </location>
</feature>
<dbReference type="PANTHER" id="PTHR39460:SF1">
    <property type="entry name" value="C6 TRANSCRIPTION FACTOR"/>
    <property type="match status" value="1"/>
</dbReference>
<dbReference type="EMBL" id="JARKIB010000007">
    <property type="protein sequence ID" value="KAJ7778209.1"/>
    <property type="molecule type" value="Genomic_DNA"/>
</dbReference>
<keyword evidence="5" id="KW-1185">Reference proteome</keyword>
<feature type="transmembrane region" description="Helical" evidence="2">
    <location>
        <begin position="397"/>
        <end position="415"/>
    </location>
</feature>
<dbReference type="PANTHER" id="PTHR39460">
    <property type="entry name" value="EXPRESSED PROTEIN"/>
    <property type="match status" value="1"/>
</dbReference>
<feature type="region of interest" description="Disordered" evidence="1">
    <location>
        <begin position="1"/>
        <end position="35"/>
    </location>
</feature>
<evidence type="ECO:0000313" key="5">
    <source>
        <dbReference type="Proteomes" id="UP001215598"/>
    </source>
</evidence>
<keyword evidence="2" id="KW-1133">Transmembrane helix</keyword>
<keyword evidence="2" id="KW-0812">Transmembrane</keyword>
<evidence type="ECO:0000259" key="3">
    <source>
        <dbReference type="Pfam" id="PF24855"/>
    </source>
</evidence>
<feature type="compositionally biased region" description="Pro residues" evidence="1">
    <location>
        <begin position="155"/>
        <end position="165"/>
    </location>
</feature>
<feature type="region of interest" description="Disordered" evidence="1">
    <location>
        <begin position="132"/>
        <end position="167"/>
    </location>
</feature>
<comment type="caution">
    <text evidence="4">The sequence shown here is derived from an EMBL/GenBank/DDBJ whole genome shotgun (WGS) entry which is preliminary data.</text>
</comment>